<dbReference type="InterPro" id="IPR011042">
    <property type="entry name" value="6-blade_b-propeller_TolB-like"/>
</dbReference>
<name>A0ABR2Y2U7_9PEZI</name>
<dbReference type="PANTHER" id="PTHR42060">
    <property type="entry name" value="NHL REPEAT-CONTAINING PROTEIN-RELATED"/>
    <property type="match status" value="1"/>
</dbReference>
<comment type="caution">
    <text evidence="2">The sequence shown here is derived from an EMBL/GenBank/DDBJ whole genome shotgun (WGS) entry which is preliminary data.</text>
</comment>
<reference evidence="2 3" key="1">
    <citation type="submission" date="2024-02" db="EMBL/GenBank/DDBJ databases">
        <title>First draft genome assembly of two strains of Seiridium cardinale.</title>
        <authorList>
            <person name="Emiliani G."/>
            <person name="Scali E."/>
        </authorList>
    </citation>
    <scope>NUCLEOTIDE SEQUENCE [LARGE SCALE GENOMIC DNA]</scope>
    <source>
        <strain evidence="2 3">BM-138-000479</strain>
    </source>
</reference>
<feature type="chain" id="PRO_5047128840" evidence="1">
    <location>
        <begin position="18"/>
        <end position="334"/>
    </location>
</feature>
<dbReference type="Gene3D" id="2.120.10.30">
    <property type="entry name" value="TolB, C-terminal domain"/>
    <property type="match status" value="1"/>
</dbReference>
<dbReference type="EMBL" id="JARVKM010000006">
    <property type="protein sequence ID" value="KAK9780396.1"/>
    <property type="molecule type" value="Genomic_DNA"/>
</dbReference>
<dbReference type="InterPro" id="IPR052998">
    <property type="entry name" value="Hetero-Diels-Alderase-like"/>
</dbReference>
<keyword evidence="1" id="KW-0732">Signal</keyword>
<protein>
    <submittedName>
        <fullName evidence="2">SMP-30/Gluconolactonase/LRE-like region domain-containing protein</fullName>
    </submittedName>
</protein>
<proteinExistence type="predicted"/>
<gene>
    <name evidence="2" type="ORF">SCAR479_02511</name>
</gene>
<feature type="signal peptide" evidence="1">
    <location>
        <begin position="1"/>
        <end position="17"/>
    </location>
</feature>
<keyword evidence="3" id="KW-1185">Reference proteome</keyword>
<dbReference type="Proteomes" id="UP001465668">
    <property type="component" value="Unassembled WGS sequence"/>
</dbReference>
<evidence type="ECO:0000256" key="1">
    <source>
        <dbReference type="SAM" id="SignalP"/>
    </source>
</evidence>
<evidence type="ECO:0000313" key="3">
    <source>
        <dbReference type="Proteomes" id="UP001465668"/>
    </source>
</evidence>
<dbReference type="SUPFAM" id="SSF63829">
    <property type="entry name" value="Calcium-dependent phosphotriesterase"/>
    <property type="match status" value="1"/>
</dbReference>
<dbReference type="PANTHER" id="PTHR42060:SF1">
    <property type="entry name" value="NHL REPEAT-CONTAINING PROTEIN"/>
    <property type="match status" value="1"/>
</dbReference>
<organism evidence="2 3">
    <name type="scientific">Seiridium cardinale</name>
    <dbReference type="NCBI Taxonomy" id="138064"/>
    <lineage>
        <taxon>Eukaryota</taxon>
        <taxon>Fungi</taxon>
        <taxon>Dikarya</taxon>
        <taxon>Ascomycota</taxon>
        <taxon>Pezizomycotina</taxon>
        <taxon>Sordariomycetes</taxon>
        <taxon>Xylariomycetidae</taxon>
        <taxon>Amphisphaeriales</taxon>
        <taxon>Sporocadaceae</taxon>
        <taxon>Seiridium</taxon>
    </lineage>
</organism>
<sequence length="334" mass="35386">MHLFALSVFNLLGGLFGSVVTANYLQGEAPLRQVFEFSDDTFIENLHVLPNGEILLSIMRSYDQGDLLILDPDASAPVAKTVVTLVGSTGQTGIAPLGKGLYAVGGGVHSPFQFELGSMSIYIVLLDAETGTGTVVDTIPVPDTQMLNGMAAIPKSPHILLSADSIGGRIWRIDTHTKTVDVAITDSALGPDDDPANFIPLGANGLRIVGDYLYFTNSARGTFVRFKIDEEGNKTGDFETIVEMPKNVTLAGNVYDDFAVDPSGNAYISLHPWAVNKVTPDGKQTTFAGGANSTLVKDPTSVVMANDKKSVYVATGGTTIGNQTYGGQILQVQL</sequence>
<evidence type="ECO:0000313" key="2">
    <source>
        <dbReference type="EMBL" id="KAK9780396.1"/>
    </source>
</evidence>
<accession>A0ABR2Y2U7</accession>